<dbReference type="PRINTS" id="PR00080">
    <property type="entry name" value="SDRFAMILY"/>
</dbReference>
<comment type="similarity">
    <text evidence="1">Belongs to the short-chain dehydrogenases/reductases (SDR) family.</text>
</comment>
<keyword evidence="4" id="KW-1185">Reference proteome</keyword>
<dbReference type="Gene3D" id="3.40.50.720">
    <property type="entry name" value="NAD(P)-binding Rossmann-like Domain"/>
    <property type="match status" value="1"/>
</dbReference>
<evidence type="ECO:0000313" key="3">
    <source>
        <dbReference type="EMBL" id="GAA0852620.1"/>
    </source>
</evidence>
<dbReference type="SUPFAM" id="SSF51735">
    <property type="entry name" value="NAD(P)-binding Rossmann-fold domains"/>
    <property type="match status" value="1"/>
</dbReference>
<evidence type="ECO:0000313" key="4">
    <source>
        <dbReference type="Proteomes" id="UP001500359"/>
    </source>
</evidence>
<dbReference type="InterPro" id="IPR036291">
    <property type="entry name" value="NAD(P)-bd_dom_sf"/>
</dbReference>
<reference evidence="4" key="1">
    <citation type="journal article" date="2019" name="Int. J. Syst. Evol. Microbiol.">
        <title>The Global Catalogue of Microorganisms (GCM) 10K type strain sequencing project: providing services to taxonomists for standard genome sequencing and annotation.</title>
        <authorList>
            <consortium name="The Broad Institute Genomics Platform"/>
            <consortium name="The Broad Institute Genome Sequencing Center for Infectious Disease"/>
            <person name="Wu L."/>
            <person name="Ma J."/>
        </authorList>
    </citation>
    <scope>NUCLEOTIDE SEQUENCE [LARGE SCALE GENOMIC DNA]</scope>
    <source>
        <strain evidence="4">JCM 15896</strain>
    </source>
</reference>
<protein>
    <submittedName>
        <fullName evidence="3">SDR family oxidoreductase</fullName>
    </submittedName>
</protein>
<dbReference type="PANTHER" id="PTHR24321">
    <property type="entry name" value="DEHYDROGENASES, SHORT CHAIN"/>
    <property type="match status" value="1"/>
</dbReference>
<comment type="caution">
    <text evidence="3">The sequence shown here is derived from an EMBL/GenBank/DDBJ whole genome shotgun (WGS) entry which is preliminary data.</text>
</comment>
<name>A0ABN1LCG1_9ALTE</name>
<dbReference type="InterPro" id="IPR020904">
    <property type="entry name" value="Sc_DH/Rdtase_CS"/>
</dbReference>
<evidence type="ECO:0000256" key="1">
    <source>
        <dbReference type="ARBA" id="ARBA00006484"/>
    </source>
</evidence>
<evidence type="ECO:0000256" key="2">
    <source>
        <dbReference type="ARBA" id="ARBA00023002"/>
    </source>
</evidence>
<accession>A0ABN1LCG1</accession>
<organism evidence="3 4">
    <name type="scientific">Aliiglaciecola litoralis</name>
    <dbReference type="NCBI Taxonomy" id="582857"/>
    <lineage>
        <taxon>Bacteria</taxon>
        <taxon>Pseudomonadati</taxon>
        <taxon>Pseudomonadota</taxon>
        <taxon>Gammaproteobacteria</taxon>
        <taxon>Alteromonadales</taxon>
        <taxon>Alteromonadaceae</taxon>
        <taxon>Aliiglaciecola</taxon>
    </lineage>
</organism>
<dbReference type="PROSITE" id="PS00061">
    <property type="entry name" value="ADH_SHORT"/>
    <property type="match status" value="1"/>
</dbReference>
<dbReference type="PRINTS" id="PR00081">
    <property type="entry name" value="GDHRDH"/>
</dbReference>
<proteinExistence type="inferred from homology"/>
<dbReference type="NCBIfam" id="NF005559">
    <property type="entry name" value="PRK07231.1"/>
    <property type="match status" value="1"/>
</dbReference>
<keyword evidence="2" id="KW-0560">Oxidoreductase</keyword>
<sequence>MIAADVTEKHIVITGGASGIGEHTVRLLAARNAKVFFGDLNEQAGLALAASLLEQGLTVSFHELDVTNVESVETFYHAAIATFGNIDVGLNNAGVDHTPARMLEVPDEDYHRNIAVNLTGVWYCMKQLLTNMMESGGGHIINLASVAGTSGAPSISAYGASKHGVIGLTKSVAIEYAKSNIRVNAVCPSFVQTPMVEHVMSQMNDKQKATLVAANPMKRLGKPEEIASAIAWLCSDESSFMTGHSVVLDGGLTA</sequence>
<dbReference type="EMBL" id="BAAAFD010000001">
    <property type="protein sequence ID" value="GAA0852620.1"/>
    <property type="molecule type" value="Genomic_DNA"/>
</dbReference>
<dbReference type="PANTHER" id="PTHR24321:SF8">
    <property type="entry name" value="ESTRADIOL 17-BETA-DEHYDROGENASE 8-RELATED"/>
    <property type="match status" value="1"/>
</dbReference>
<dbReference type="RefSeq" id="WP_343855904.1">
    <property type="nucleotide sequence ID" value="NZ_BAAAFD010000001.1"/>
</dbReference>
<dbReference type="CDD" id="cd05233">
    <property type="entry name" value="SDR_c"/>
    <property type="match status" value="1"/>
</dbReference>
<dbReference type="Pfam" id="PF13561">
    <property type="entry name" value="adh_short_C2"/>
    <property type="match status" value="1"/>
</dbReference>
<dbReference type="Proteomes" id="UP001500359">
    <property type="component" value="Unassembled WGS sequence"/>
</dbReference>
<dbReference type="InterPro" id="IPR002347">
    <property type="entry name" value="SDR_fam"/>
</dbReference>
<gene>
    <name evidence="3" type="ORF">GCM10009114_03100</name>
</gene>